<evidence type="ECO:0000256" key="1">
    <source>
        <dbReference type="ARBA" id="ARBA00022443"/>
    </source>
</evidence>
<dbReference type="PROSITE" id="PS50222">
    <property type="entry name" value="EF_HAND_2"/>
    <property type="match status" value="2"/>
</dbReference>
<feature type="compositionally biased region" description="Acidic residues" evidence="5">
    <location>
        <begin position="1302"/>
        <end position="1322"/>
    </location>
</feature>
<protein>
    <submittedName>
        <fullName evidence="10">Intersectin 1 (SH3 domain protein)</fullName>
    </submittedName>
</protein>
<feature type="domain" description="SH3" evidence="6">
    <location>
        <begin position="655"/>
        <end position="716"/>
    </location>
</feature>
<dbReference type="InterPro" id="IPR001849">
    <property type="entry name" value="PH_domain"/>
</dbReference>
<evidence type="ECO:0000256" key="4">
    <source>
        <dbReference type="SAM" id="Coils"/>
    </source>
</evidence>
<feature type="domain" description="SH3" evidence="6">
    <location>
        <begin position="1056"/>
        <end position="1117"/>
    </location>
</feature>
<dbReference type="SMART" id="SM00325">
    <property type="entry name" value="RhoGEF"/>
    <property type="match status" value="1"/>
</dbReference>
<feature type="region of interest" description="Disordered" evidence="5">
    <location>
        <begin position="258"/>
        <end position="344"/>
    </location>
</feature>
<keyword evidence="4" id="KW-0175">Coiled coil</keyword>
<evidence type="ECO:0000259" key="6">
    <source>
        <dbReference type="PROSITE" id="PS50002"/>
    </source>
</evidence>
<evidence type="ECO:0000256" key="3">
    <source>
        <dbReference type="PROSITE-ProRule" id="PRU00192"/>
    </source>
</evidence>
<evidence type="ECO:0000313" key="10">
    <source>
        <dbReference type="EMBL" id="KAH9422492.1"/>
    </source>
</evidence>
<dbReference type="SUPFAM" id="SSF50729">
    <property type="entry name" value="PH domain-like"/>
    <property type="match status" value="1"/>
</dbReference>
<feature type="domain" description="SH3" evidence="6">
    <location>
        <begin position="737"/>
        <end position="801"/>
    </location>
</feature>
<accession>A0ABQ8JJ23</accession>
<dbReference type="InterPro" id="IPR036028">
    <property type="entry name" value="SH3-like_dom_sf"/>
</dbReference>
<feature type="region of interest" description="Disordered" evidence="5">
    <location>
        <begin position="869"/>
        <end position="900"/>
    </location>
</feature>
<dbReference type="PROSITE" id="PS50002">
    <property type="entry name" value="SH3"/>
    <property type="match status" value="5"/>
</dbReference>
<dbReference type="Pfam" id="PF07653">
    <property type="entry name" value="SH3_2"/>
    <property type="match status" value="1"/>
</dbReference>
<dbReference type="InterPro" id="IPR011992">
    <property type="entry name" value="EF-hand-dom_pair"/>
</dbReference>
<feature type="region of interest" description="Disordered" evidence="5">
    <location>
        <begin position="1259"/>
        <end position="1325"/>
    </location>
</feature>
<dbReference type="CDD" id="cd00160">
    <property type="entry name" value="RhoGEF"/>
    <property type="match status" value="1"/>
</dbReference>
<dbReference type="PROSITE" id="PS00018">
    <property type="entry name" value="EF_HAND_1"/>
    <property type="match status" value="2"/>
</dbReference>
<dbReference type="Gene3D" id="1.20.900.10">
    <property type="entry name" value="Dbl homology (DH) domain"/>
    <property type="match status" value="1"/>
</dbReference>
<evidence type="ECO:0000259" key="9">
    <source>
        <dbReference type="PROSITE" id="PS50222"/>
    </source>
</evidence>
<keyword evidence="11" id="KW-1185">Reference proteome</keyword>
<reference evidence="10 11" key="2">
    <citation type="journal article" date="2022" name="Mol. Biol. Evol.">
        <title>Comparative Genomics Reveals Insights into the Divergent Evolution of Astigmatic Mites and Household Pest Adaptations.</title>
        <authorList>
            <person name="Xiong Q."/>
            <person name="Wan A.T."/>
            <person name="Liu X."/>
            <person name="Fung C.S."/>
            <person name="Xiao X."/>
            <person name="Malainual N."/>
            <person name="Hou J."/>
            <person name="Wang L."/>
            <person name="Wang M."/>
            <person name="Yang K.Y."/>
            <person name="Cui Y."/>
            <person name="Leung E.L."/>
            <person name="Nong W."/>
            <person name="Shin S.K."/>
            <person name="Au S.W."/>
            <person name="Jeong K.Y."/>
            <person name="Chew F.T."/>
            <person name="Hui J.H."/>
            <person name="Leung T.F."/>
            <person name="Tungtrongchitr A."/>
            <person name="Zhong N."/>
            <person name="Liu Z."/>
            <person name="Tsui S.K."/>
        </authorList>
    </citation>
    <scope>NUCLEOTIDE SEQUENCE [LARGE SCALE GENOMIC DNA]</scope>
    <source>
        <strain evidence="10">Derp</strain>
    </source>
</reference>
<dbReference type="PROSITE" id="PS50031">
    <property type="entry name" value="EH"/>
    <property type="match status" value="2"/>
</dbReference>
<feature type="coiled-coil region" evidence="4">
    <location>
        <begin position="529"/>
        <end position="591"/>
    </location>
</feature>
<dbReference type="Pfam" id="PF00621">
    <property type="entry name" value="RhoGEF"/>
    <property type="match status" value="1"/>
</dbReference>
<feature type="compositionally biased region" description="Polar residues" evidence="5">
    <location>
        <begin position="1287"/>
        <end position="1296"/>
    </location>
</feature>
<dbReference type="SMART" id="SM00027">
    <property type="entry name" value="EH"/>
    <property type="match status" value="2"/>
</dbReference>
<dbReference type="SUPFAM" id="SSF50044">
    <property type="entry name" value="SH3-domain"/>
    <property type="match status" value="5"/>
</dbReference>
<reference evidence="10 11" key="1">
    <citation type="journal article" date="2018" name="J. Allergy Clin. Immunol.">
        <title>High-quality assembly of Dermatophagoides pteronyssinus genome and transcriptome reveals a wide range of novel allergens.</title>
        <authorList>
            <person name="Liu X.Y."/>
            <person name="Yang K.Y."/>
            <person name="Wang M.Q."/>
            <person name="Kwok J.S."/>
            <person name="Zeng X."/>
            <person name="Yang Z."/>
            <person name="Xiao X.J."/>
            <person name="Lau C.P."/>
            <person name="Li Y."/>
            <person name="Huang Z.M."/>
            <person name="Ba J.G."/>
            <person name="Yim A.K."/>
            <person name="Ouyang C.Y."/>
            <person name="Ngai S.M."/>
            <person name="Chan T.F."/>
            <person name="Leung E.L."/>
            <person name="Liu L."/>
            <person name="Liu Z.G."/>
            <person name="Tsui S.K."/>
        </authorList>
    </citation>
    <scope>NUCLEOTIDE SEQUENCE [LARGE SCALE GENOMIC DNA]</scope>
    <source>
        <strain evidence="10">Derp</strain>
    </source>
</reference>
<evidence type="ECO:0000256" key="2">
    <source>
        <dbReference type="ARBA" id="ARBA00022837"/>
    </source>
</evidence>
<evidence type="ECO:0000256" key="5">
    <source>
        <dbReference type="SAM" id="MobiDB-lite"/>
    </source>
</evidence>
<feature type="domain" description="EH" evidence="8">
    <location>
        <begin position="21"/>
        <end position="102"/>
    </location>
</feature>
<feature type="compositionally biased region" description="Acidic residues" evidence="5">
    <location>
        <begin position="1264"/>
        <end position="1286"/>
    </location>
</feature>
<dbReference type="Pfam" id="PF14604">
    <property type="entry name" value="SH3_9"/>
    <property type="match status" value="1"/>
</dbReference>
<dbReference type="Pfam" id="PF16652">
    <property type="entry name" value="PH_13"/>
    <property type="match status" value="1"/>
</dbReference>
<feature type="region of interest" description="Disordered" evidence="5">
    <location>
        <begin position="913"/>
        <end position="948"/>
    </location>
</feature>
<dbReference type="SMART" id="SM00054">
    <property type="entry name" value="EFh"/>
    <property type="match status" value="2"/>
</dbReference>
<dbReference type="Gene3D" id="2.30.29.30">
    <property type="entry name" value="Pleckstrin-homology domain (PH domain)/Phosphotyrosine-binding domain (PTB)"/>
    <property type="match status" value="1"/>
</dbReference>
<organism evidence="10 11">
    <name type="scientific">Dermatophagoides pteronyssinus</name>
    <name type="common">European house dust mite</name>
    <dbReference type="NCBI Taxonomy" id="6956"/>
    <lineage>
        <taxon>Eukaryota</taxon>
        <taxon>Metazoa</taxon>
        <taxon>Ecdysozoa</taxon>
        <taxon>Arthropoda</taxon>
        <taxon>Chelicerata</taxon>
        <taxon>Arachnida</taxon>
        <taxon>Acari</taxon>
        <taxon>Acariformes</taxon>
        <taxon>Sarcoptiformes</taxon>
        <taxon>Astigmata</taxon>
        <taxon>Psoroptidia</taxon>
        <taxon>Analgoidea</taxon>
        <taxon>Pyroglyphidae</taxon>
        <taxon>Dermatophagoidinae</taxon>
        <taxon>Dermatophagoides</taxon>
    </lineage>
</organism>
<comment type="caution">
    <text evidence="10">The sequence shown here is derived from an EMBL/GenBank/DDBJ whole genome shotgun (WGS) entry which is preliminary data.</text>
</comment>
<sequence>MTTTLKSPTNESSLFIISPEQKAKYEAQFKKLCPTGDFINGQQAREILLQSKLSPQILAHIWNLSDVDADGRLDINEFSIALHLIALKLKGVELPTILPQSLKVLVEPPPPFATFNSSSEPINIVNSLQQQQQQSSTTMVMKPTTTAVGMSPSNSVQQMKSTMTKSSTSPITVMAEWSIPQPIKLKYTQMFNSHDRQRTGFLTGIQARNILLESKLPQTILAQIWNLSDVDTDGRLTCEEFVLAMYLVDKAKRQESLPAKLPPDLVPPSYRRSGSGTLSHTSSLDDPSSEHNDLSMGNKSSFEDKRRENYEKGQAELDRRRAALQEQERRQREERERKEREENLRKEKERLEAERRRQEELELQRQKLLEQELEREEQKRRQQEVRELARKEMERQRQRELEQARRTELLTQRSRLTEELQKFKSRRKVLILEHEQIDKQLNESKKLAQTSRDRVVRLKTEIDGMRIKRDQTLAKQTQIKSQMKLLTEKQLIVEQEKVRLAAQLKSLIANGTNNGINAEQQLTSFVSILQAKQSQINQLRSQLERMQEEYKIKKEDVLNSKQELERLKQMYQEKRRKASKFQQQLEDKRIEAEKVRDGKASSKYAADTDVAWGQEVPTNFEWPSQQNDDNKKIVDNNQQWSNQNQINPTATNSIRTKFRYRCVFEFEARNSDEITIKPGDLIIVDTSACSEEGWLSGEINGKIGWFPKDYAVLDEDNDDKKNNEQQTAVLTKAENAEDIREAIALYDLSSNETGHLSFQKDDHLRITQQQDSWFFGDLLDSNGHTIGSGWFPESYVQISTTSSNPVVVGDKNLSQSSSSSQYYVSLFAFESVEPGDLGFDVNELIKIEKQDGDWWTGVIIDRNTGKEDENRRGIFPSNFVGPADPSEIPKTTDTTNASANDTNAAAVASTLSSSTVKATVQQHQSLDRKESESITDSPKPTKKSKAKKQEIVQAVASYTATGPEQLSLEIGQLIQVRKKTQTGWWEGELQAKGKKKQVGWFPASYVKPLGSGVVIGGTGGGGVTVATSVSPVAAAAAAAVVTTTTTETSKNPNDEIEIERVQALYAFNAQRNDEISFEKDDIIRVLSKTDPTWWRGHNIRTNAVGLFPSNHVQPVSNNDGGGGGGGNSDITSSSFFDPFNSIITSVKNDNNISANSVTFTTSSLSKAFNISQSIAEPVNVVMDNVNAAAFNTNGHSKLSSSTSTTTTTHPFDYFDEQFEKLSITGNNKTPITTTTTTITNNNNNNINNIDEHYSLSMENPDQFINDDNDDSFDDDNDNDGGSEDDQQISVQPNHLFNNNNDDNMDDDSFDDDTSDEIDDNNDNMEHYKSVSLKNYNKNDNRMENFNETRRNLIFELISTEHDYIKDLYFVIENYANRIEKSQLISSKDFELIFNHLEDIYDVNRLFFKDLSERLRESLNRDFNFCDLFHYYLEQMKPNYQKFFTNQINASKRLQNLIETNRSFENLLRQISIETKSHLPLSSYLIKPMQRITKYPLLIEKILQYTPKNHDDFDDCQKTLEFAKKFCSDLNETCRKTDNFDKLHWIQQHVRITSKLFPRSIDFNSETQFLGPRTLIRVGILIKSPSSRVLVGFLFNDFFMLVTPDKSGLKLRNVTNFFQTKRAYSTTYTLYRKPMILDQFQLADLIGFEQQLSPSLFRLYLPKEKRYLNLRSHSHNDCTQWLNDIHRAQQTYKDILSKLKRNNIISVGKPIGSLFITIVEAVQIYTINPEIDVQIHISIGHDLDHITGTFQTPIIQCPKGNSLRNNSFNRMQNNVNNIRTSSSSSSTSSSSTNNNVNISSSSTTTATTQSSFRGPYRIEWNYDSKLLFYNFDDYLLIRCTDVNPFEPNRCLGERRLLLRDLFNESNSIGGTITQNIQLHAPQNQERFMNLFDHSHQHCRPSLLIKYKFLVYSQNNGNS</sequence>
<dbReference type="SUPFAM" id="SSF47473">
    <property type="entry name" value="EF-hand"/>
    <property type="match status" value="2"/>
</dbReference>
<dbReference type="EMBL" id="NJHN03000036">
    <property type="protein sequence ID" value="KAH9422492.1"/>
    <property type="molecule type" value="Genomic_DNA"/>
</dbReference>
<dbReference type="PANTHER" id="PTHR11216:SF170">
    <property type="entry name" value="DYNAMIN ASSOCIATED PROTEIN 160, ISOFORM D"/>
    <property type="match status" value="1"/>
</dbReference>
<evidence type="ECO:0000259" key="7">
    <source>
        <dbReference type="PROSITE" id="PS50010"/>
    </source>
</evidence>
<evidence type="ECO:0000259" key="8">
    <source>
        <dbReference type="PROSITE" id="PS50031"/>
    </source>
</evidence>
<feature type="domain" description="EF-hand" evidence="9">
    <location>
        <begin position="53"/>
        <end position="88"/>
    </location>
</feature>
<evidence type="ECO:0000313" key="11">
    <source>
        <dbReference type="Proteomes" id="UP000887458"/>
    </source>
</evidence>
<feature type="domain" description="SH3" evidence="6">
    <location>
        <begin position="947"/>
        <end position="1011"/>
    </location>
</feature>
<keyword evidence="1 3" id="KW-0728">SH3 domain</keyword>
<feature type="compositionally biased region" description="Low complexity" evidence="5">
    <location>
        <begin position="271"/>
        <end position="286"/>
    </location>
</feature>
<dbReference type="InterPro" id="IPR000261">
    <property type="entry name" value="EH_dom"/>
</dbReference>
<dbReference type="SMART" id="SM00326">
    <property type="entry name" value="SH3"/>
    <property type="match status" value="5"/>
</dbReference>
<feature type="domain" description="EF-hand" evidence="9">
    <location>
        <begin position="216"/>
        <end position="251"/>
    </location>
</feature>
<keyword evidence="2" id="KW-0106">Calcium</keyword>
<dbReference type="CDD" id="cd22265">
    <property type="entry name" value="UDM1_RNF168"/>
    <property type="match status" value="1"/>
</dbReference>
<dbReference type="PROSITE" id="PS50010">
    <property type="entry name" value="DH_2"/>
    <property type="match status" value="1"/>
</dbReference>
<dbReference type="Gene3D" id="1.10.238.10">
    <property type="entry name" value="EF-hand"/>
    <property type="match status" value="2"/>
</dbReference>
<feature type="compositionally biased region" description="Basic and acidic residues" evidence="5">
    <location>
        <begin position="301"/>
        <end position="344"/>
    </location>
</feature>
<gene>
    <name evidence="10" type="primary">ITSN1</name>
    <name evidence="10" type="ORF">DERP_003168</name>
</gene>
<feature type="compositionally biased region" description="Low complexity" evidence="5">
    <location>
        <begin position="891"/>
        <end position="900"/>
    </location>
</feature>
<dbReference type="InterPro" id="IPR018247">
    <property type="entry name" value="EF_Hand_1_Ca_BS"/>
</dbReference>
<dbReference type="CDD" id="cd00052">
    <property type="entry name" value="EH"/>
    <property type="match status" value="2"/>
</dbReference>
<name>A0ABQ8JJ23_DERPT</name>
<feature type="region of interest" description="Disordered" evidence="5">
    <location>
        <begin position="1775"/>
        <end position="1808"/>
    </location>
</feature>
<dbReference type="InterPro" id="IPR001452">
    <property type="entry name" value="SH3_domain"/>
</dbReference>
<dbReference type="InterPro" id="IPR035899">
    <property type="entry name" value="DBL_dom_sf"/>
</dbReference>
<dbReference type="CDD" id="cd11839">
    <property type="entry name" value="SH3_Intersectin_4"/>
    <property type="match status" value="1"/>
</dbReference>
<feature type="domain" description="EH" evidence="8">
    <location>
        <begin position="183"/>
        <end position="272"/>
    </location>
</feature>
<dbReference type="InterPro" id="IPR000219">
    <property type="entry name" value="DH_dom"/>
</dbReference>
<dbReference type="InterPro" id="IPR011993">
    <property type="entry name" value="PH-like_dom_sf"/>
</dbReference>
<proteinExistence type="predicted"/>
<feature type="domain" description="DH" evidence="7">
    <location>
        <begin position="1348"/>
        <end position="1532"/>
    </location>
</feature>
<dbReference type="Pfam" id="PF00018">
    <property type="entry name" value="SH3_1"/>
    <property type="match status" value="2"/>
</dbReference>
<dbReference type="SUPFAM" id="SSF48065">
    <property type="entry name" value="DBL homology domain (DH-domain)"/>
    <property type="match status" value="1"/>
</dbReference>
<dbReference type="PANTHER" id="PTHR11216">
    <property type="entry name" value="EH DOMAIN"/>
    <property type="match status" value="1"/>
</dbReference>
<dbReference type="Pfam" id="PF12763">
    <property type="entry name" value="EH"/>
    <property type="match status" value="2"/>
</dbReference>
<dbReference type="Proteomes" id="UP000887458">
    <property type="component" value="Unassembled WGS sequence"/>
</dbReference>
<feature type="domain" description="SH3" evidence="6">
    <location>
        <begin position="818"/>
        <end position="885"/>
    </location>
</feature>
<dbReference type="InterPro" id="IPR002048">
    <property type="entry name" value="EF_hand_dom"/>
</dbReference>
<dbReference type="Gene3D" id="2.30.30.40">
    <property type="entry name" value="SH3 Domains"/>
    <property type="match status" value="5"/>
</dbReference>